<proteinExistence type="predicted"/>
<evidence type="ECO:0000313" key="1">
    <source>
        <dbReference type="EMBL" id="JAD36087.1"/>
    </source>
</evidence>
<dbReference type="EMBL" id="GBRH01261808">
    <property type="protein sequence ID" value="JAD36087.1"/>
    <property type="molecule type" value="Transcribed_RNA"/>
</dbReference>
<organism evidence="1">
    <name type="scientific">Arundo donax</name>
    <name type="common">Giant reed</name>
    <name type="synonym">Donax arundinaceus</name>
    <dbReference type="NCBI Taxonomy" id="35708"/>
    <lineage>
        <taxon>Eukaryota</taxon>
        <taxon>Viridiplantae</taxon>
        <taxon>Streptophyta</taxon>
        <taxon>Embryophyta</taxon>
        <taxon>Tracheophyta</taxon>
        <taxon>Spermatophyta</taxon>
        <taxon>Magnoliopsida</taxon>
        <taxon>Liliopsida</taxon>
        <taxon>Poales</taxon>
        <taxon>Poaceae</taxon>
        <taxon>PACMAD clade</taxon>
        <taxon>Arundinoideae</taxon>
        <taxon>Arundineae</taxon>
        <taxon>Arundo</taxon>
    </lineage>
</organism>
<name>A0A0A8ZMP7_ARUDO</name>
<reference evidence="1" key="1">
    <citation type="submission" date="2014-09" db="EMBL/GenBank/DDBJ databases">
        <authorList>
            <person name="Magalhaes I.L.F."/>
            <person name="Oliveira U."/>
            <person name="Santos F.R."/>
            <person name="Vidigal T.H.D.A."/>
            <person name="Brescovit A.D."/>
            <person name="Santos A.J."/>
        </authorList>
    </citation>
    <scope>NUCLEOTIDE SEQUENCE</scope>
    <source>
        <tissue evidence="1">Shoot tissue taken approximately 20 cm above the soil surface</tissue>
    </source>
</reference>
<dbReference type="AlphaFoldDB" id="A0A0A8ZMP7"/>
<accession>A0A0A8ZMP7</accession>
<reference evidence="1" key="2">
    <citation type="journal article" date="2015" name="Data Brief">
        <title>Shoot transcriptome of the giant reed, Arundo donax.</title>
        <authorList>
            <person name="Barrero R.A."/>
            <person name="Guerrero F.D."/>
            <person name="Moolhuijzen P."/>
            <person name="Goolsby J.A."/>
            <person name="Tidwell J."/>
            <person name="Bellgard S.E."/>
            <person name="Bellgard M.I."/>
        </authorList>
    </citation>
    <scope>NUCLEOTIDE SEQUENCE</scope>
    <source>
        <tissue evidence="1">Shoot tissue taken approximately 20 cm above the soil surface</tissue>
    </source>
</reference>
<protein>
    <submittedName>
        <fullName evidence="1">Uncharacterized protein</fullName>
    </submittedName>
</protein>
<sequence length="42" mass="4902">MTAQLCHTNTIAKVQYQFREFILNKYSSPSQQNTVFYGTTKI</sequence>